<organism evidence="2 3">
    <name type="scientific">Leptospira ognonensis</name>
    <dbReference type="NCBI Taxonomy" id="2484945"/>
    <lineage>
        <taxon>Bacteria</taxon>
        <taxon>Pseudomonadati</taxon>
        <taxon>Spirochaetota</taxon>
        <taxon>Spirochaetia</taxon>
        <taxon>Leptospirales</taxon>
        <taxon>Leptospiraceae</taxon>
        <taxon>Leptospira</taxon>
    </lineage>
</organism>
<keyword evidence="1 2" id="KW-0808">Transferase</keyword>
<name>A0A4R9JW35_9LEPT</name>
<dbReference type="CDD" id="cd03801">
    <property type="entry name" value="GT4_PimA-like"/>
    <property type="match status" value="1"/>
</dbReference>
<comment type="caution">
    <text evidence="2">The sequence shown here is derived from an EMBL/GenBank/DDBJ whole genome shotgun (WGS) entry which is preliminary data.</text>
</comment>
<keyword evidence="3" id="KW-1185">Reference proteome</keyword>
<dbReference type="PANTHER" id="PTHR46401:SF2">
    <property type="entry name" value="GLYCOSYLTRANSFERASE WBBK-RELATED"/>
    <property type="match status" value="1"/>
</dbReference>
<dbReference type="EMBL" id="RQGD01000046">
    <property type="protein sequence ID" value="TGL56541.1"/>
    <property type="molecule type" value="Genomic_DNA"/>
</dbReference>
<gene>
    <name evidence="2" type="ORF">EHQ58_18155</name>
</gene>
<dbReference type="OrthoDB" id="9797829at2"/>
<dbReference type="RefSeq" id="WP_135625461.1">
    <property type="nucleotide sequence ID" value="NZ_RQGD01000046.1"/>
</dbReference>
<dbReference type="Proteomes" id="UP000297693">
    <property type="component" value="Unassembled WGS sequence"/>
</dbReference>
<protein>
    <submittedName>
        <fullName evidence="2">Glycosyltransferase</fullName>
    </submittedName>
</protein>
<dbReference type="Gene3D" id="3.40.50.2000">
    <property type="entry name" value="Glycogen Phosphorylase B"/>
    <property type="match status" value="2"/>
</dbReference>
<dbReference type="AlphaFoldDB" id="A0A4R9JW35"/>
<dbReference type="GO" id="GO:0009103">
    <property type="term" value="P:lipopolysaccharide biosynthetic process"/>
    <property type="evidence" value="ECO:0007669"/>
    <property type="project" value="TreeGrafter"/>
</dbReference>
<reference evidence="2" key="1">
    <citation type="journal article" date="2019" name="PLoS Negl. Trop. Dis.">
        <title>Revisiting the worldwide diversity of Leptospira species in the environment.</title>
        <authorList>
            <person name="Vincent A.T."/>
            <person name="Schiettekatte O."/>
            <person name="Bourhy P."/>
            <person name="Veyrier F.J."/>
            <person name="Picardeau M."/>
        </authorList>
    </citation>
    <scope>NUCLEOTIDE SEQUENCE [LARGE SCALE GENOMIC DNA]</scope>
    <source>
        <strain evidence="2">201702476</strain>
    </source>
</reference>
<accession>A0A4R9JW35</accession>
<evidence type="ECO:0000313" key="2">
    <source>
        <dbReference type="EMBL" id="TGL56541.1"/>
    </source>
</evidence>
<sequence length="388" mass="44508">MKILIFAVRLSAQGFGVDVVIKQLAAVWEKLGYDVTVGCILSDIHSEKIQMVTEEESAVLELIGKVQPDYIYIHTFPFWKYIPAIKKQYPSIPLIMHDYGDPTPELFSNKELQEFLRKQYKLRNENKKYADRIITISEFVKYDVGYEDADVVLLGSENVLDLGTKKSISTDKLQIGMLGRVGESENDYKGVKYFIELAKILGSEKYDFHFCGHGKKSDAKDLIDSGIQVKVNLTEKEKTDYLRNLDIFISTSLWEGFNLPLLEAQSLGTLSLAFDTGAHPEVTVFNFSSVHEMISFIEEMDENRNLLLEYSNVCYGFSRSNFSWIKGAVQILSFNSKQTNVWSESINNLGKQRKIDLPYFKLILKFISDRGILHFFVYGMKKVLRIKK</sequence>
<evidence type="ECO:0000256" key="1">
    <source>
        <dbReference type="ARBA" id="ARBA00022679"/>
    </source>
</evidence>
<dbReference type="GO" id="GO:0016757">
    <property type="term" value="F:glycosyltransferase activity"/>
    <property type="evidence" value="ECO:0007669"/>
    <property type="project" value="TreeGrafter"/>
</dbReference>
<proteinExistence type="predicted"/>
<dbReference type="SUPFAM" id="SSF53756">
    <property type="entry name" value="UDP-Glycosyltransferase/glycogen phosphorylase"/>
    <property type="match status" value="1"/>
</dbReference>
<dbReference type="Pfam" id="PF13692">
    <property type="entry name" value="Glyco_trans_1_4"/>
    <property type="match status" value="1"/>
</dbReference>
<dbReference type="PANTHER" id="PTHR46401">
    <property type="entry name" value="GLYCOSYLTRANSFERASE WBBK-RELATED"/>
    <property type="match status" value="1"/>
</dbReference>
<evidence type="ECO:0000313" key="3">
    <source>
        <dbReference type="Proteomes" id="UP000297693"/>
    </source>
</evidence>